<evidence type="ECO:0000313" key="2">
    <source>
        <dbReference type="EMBL" id="RCL45365.1"/>
    </source>
</evidence>
<dbReference type="GO" id="GO:0045454">
    <property type="term" value="P:cell redox homeostasis"/>
    <property type="evidence" value="ECO:0007669"/>
    <property type="project" value="TreeGrafter"/>
</dbReference>
<gene>
    <name evidence="2" type="ORF">DBW92_01195</name>
</gene>
<feature type="domain" description="Thiol:disulfide interchange protein DsbD N-terminal" evidence="1">
    <location>
        <begin position="32"/>
        <end position="144"/>
    </location>
</feature>
<protein>
    <recommendedName>
        <fullName evidence="1">Thiol:disulfide interchange protein DsbD N-terminal domain-containing protein</fullName>
    </recommendedName>
</protein>
<accession>A0A368C7I7</accession>
<dbReference type="InterPro" id="IPR036929">
    <property type="entry name" value="DsbDN_sf"/>
</dbReference>
<dbReference type="GO" id="GO:0015035">
    <property type="term" value="F:protein-disulfide reductase activity"/>
    <property type="evidence" value="ECO:0007669"/>
    <property type="project" value="TreeGrafter"/>
</dbReference>
<name>A0A368C7I7_9GAMM</name>
<dbReference type="AlphaFoldDB" id="A0A368C7I7"/>
<sequence length="151" mass="17775">MTYRAPLILYFLLIFIHGSLYSNDLLEEIQKQNNILNVDEAFMLKENIGDKVSLFSWNIAPKHYLYLDDIRIQYNDADIIYKIKESSQSRYDDMFFGNVPILRNKFSISILMPEIENIDKDILKVSYRGCAEAGFCYPMETVSFRISYKIL</sequence>
<dbReference type="EMBL" id="QOPI01000003">
    <property type="protein sequence ID" value="RCL45365.1"/>
    <property type="molecule type" value="Genomic_DNA"/>
</dbReference>
<reference evidence="2 3" key="1">
    <citation type="journal article" date="2018" name="Microbiome">
        <title>Fine metagenomic profile of the Mediterranean stratified and mixed water columns revealed by assembly and recruitment.</title>
        <authorList>
            <person name="Haro-Moreno J.M."/>
            <person name="Lopez-Perez M."/>
            <person name="De La Torre J.R."/>
            <person name="Picazo A."/>
            <person name="Camacho A."/>
            <person name="Rodriguez-Valera F."/>
        </authorList>
    </citation>
    <scope>NUCLEOTIDE SEQUENCE [LARGE SCALE GENOMIC DNA]</scope>
    <source>
        <strain evidence="2">MED-G78</strain>
    </source>
</reference>
<evidence type="ECO:0000313" key="3">
    <source>
        <dbReference type="Proteomes" id="UP000252915"/>
    </source>
</evidence>
<evidence type="ECO:0000259" key="1">
    <source>
        <dbReference type="Pfam" id="PF11412"/>
    </source>
</evidence>
<dbReference type="Pfam" id="PF11412">
    <property type="entry name" value="DsbD_N"/>
    <property type="match status" value="1"/>
</dbReference>
<dbReference type="SUPFAM" id="SSF74863">
    <property type="entry name" value="Thiol:disulfide interchange protein DsbD, N-terminal domain (DsbD-alpha)"/>
    <property type="match status" value="1"/>
</dbReference>
<proteinExistence type="predicted"/>
<dbReference type="InterPro" id="IPR028250">
    <property type="entry name" value="DsbDN"/>
</dbReference>
<organism evidence="2 3">
    <name type="scientific">SAR86 cluster bacterium</name>
    <dbReference type="NCBI Taxonomy" id="2030880"/>
    <lineage>
        <taxon>Bacteria</taxon>
        <taxon>Pseudomonadati</taxon>
        <taxon>Pseudomonadota</taxon>
        <taxon>Gammaproteobacteria</taxon>
        <taxon>SAR86 cluster</taxon>
    </lineage>
</organism>
<dbReference type="Proteomes" id="UP000252915">
    <property type="component" value="Unassembled WGS sequence"/>
</dbReference>
<dbReference type="PANTHER" id="PTHR32234">
    <property type="entry name" value="THIOL:DISULFIDE INTERCHANGE PROTEIN DSBD"/>
    <property type="match status" value="1"/>
</dbReference>
<comment type="caution">
    <text evidence="2">The sequence shown here is derived from an EMBL/GenBank/DDBJ whole genome shotgun (WGS) entry which is preliminary data.</text>
</comment>
<dbReference type="PANTHER" id="PTHR32234:SF0">
    <property type="entry name" value="THIOL:DISULFIDE INTERCHANGE PROTEIN DSBD"/>
    <property type="match status" value="1"/>
</dbReference>
<dbReference type="Gene3D" id="2.60.40.1250">
    <property type="entry name" value="Thiol:disulfide interchange protein DsbD, N-terminal domain"/>
    <property type="match status" value="1"/>
</dbReference>